<dbReference type="PROSITE" id="PS50853">
    <property type="entry name" value="FN3"/>
    <property type="match status" value="3"/>
</dbReference>
<dbReference type="InterPro" id="IPR011042">
    <property type="entry name" value="6-blade_b-propeller_TolB-like"/>
</dbReference>
<dbReference type="SMART" id="SM00060">
    <property type="entry name" value="FN3"/>
    <property type="match status" value="10"/>
</dbReference>
<dbReference type="SUPFAM" id="SSF49265">
    <property type="entry name" value="Fibronectin type III"/>
    <property type="match status" value="1"/>
</dbReference>
<feature type="domain" description="Fibronectin type-III" evidence="2">
    <location>
        <begin position="7027"/>
        <end position="7131"/>
    </location>
</feature>
<evidence type="ECO:0000259" key="2">
    <source>
        <dbReference type="PROSITE" id="PS50853"/>
    </source>
</evidence>
<dbReference type="InterPro" id="IPR001258">
    <property type="entry name" value="NHL_repeat"/>
</dbReference>
<dbReference type="Gene3D" id="2.120.10.30">
    <property type="entry name" value="TolB, C-terminal domain"/>
    <property type="match status" value="12"/>
</dbReference>
<dbReference type="SUPFAM" id="SSF101898">
    <property type="entry name" value="NHL repeat"/>
    <property type="match status" value="4"/>
</dbReference>
<evidence type="ECO:0000313" key="3">
    <source>
        <dbReference type="EMBL" id="QHU12653.1"/>
    </source>
</evidence>
<keyword evidence="1" id="KW-0677">Repeat</keyword>
<dbReference type="PANTHER" id="PTHR46388:SF2">
    <property type="entry name" value="NHL REPEAT-CONTAINING PROTEIN 2"/>
    <property type="match status" value="1"/>
</dbReference>
<dbReference type="Pfam" id="PF01436">
    <property type="entry name" value="NHL"/>
    <property type="match status" value="6"/>
</dbReference>
<dbReference type="EMBL" id="MN740808">
    <property type="protein sequence ID" value="QHU12653.1"/>
    <property type="molecule type" value="Genomic_DNA"/>
</dbReference>
<feature type="domain" description="Fibronectin type-III" evidence="2">
    <location>
        <begin position="5641"/>
        <end position="5743"/>
    </location>
</feature>
<proteinExistence type="predicted"/>
<dbReference type="CDD" id="cd14953">
    <property type="entry name" value="NHL_like_1"/>
    <property type="match status" value="2"/>
</dbReference>
<protein>
    <recommendedName>
        <fullName evidence="2">Fibronectin type-III domain-containing protein</fullName>
    </recommendedName>
</protein>
<organism evidence="3">
    <name type="scientific">viral metagenome</name>
    <dbReference type="NCBI Taxonomy" id="1070528"/>
    <lineage>
        <taxon>unclassified sequences</taxon>
        <taxon>metagenomes</taxon>
        <taxon>organismal metagenomes</taxon>
    </lineage>
</organism>
<name>A0A6C0K5C6_9ZZZZ</name>
<dbReference type="SUPFAM" id="SSF63829">
    <property type="entry name" value="Calcium-dependent phosphotriesterase"/>
    <property type="match status" value="3"/>
</dbReference>
<accession>A0A6C0K5C6</accession>
<dbReference type="CDD" id="cd05819">
    <property type="entry name" value="NHL"/>
    <property type="match status" value="1"/>
</dbReference>
<dbReference type="InterPro" id="IPR003961">
    <property type="entry name" value="FN3_dom"/>
</dbReference>
<feature type="domain" description="Fibronectin type-III" evidence="2">
    <location>
        <begin position="6237"/>
        <end position="6330"/>
    </location>
</feature>
<evidence type="ECO:0000256" key="1">
    <source>
        <dbReference type="ARBA" id="ARBA00022737"/>
    </source>
</evidence>
<sequence length="7462" mass="808150">MSISAKTHINNFIDGLIAQVRNLQENADIGIFSTTGISSISVVATLLSPGYSQISMLHNLFSSAFINRTEDDPLFNQLLAINGYSTLSQYNEQYLINTDLISSYQSTANGIKRINDISGATVLPILYWQQQVAESKYNTALAIHRAYSTHQAELSTYYISTLNAYSTASSNYWAAYIAASTLENISTSTIASVYKDIMNAQWIFQEDIFGKLWINTEMGQQIGGGIDSQNLRNILSAYSSMQLSDTVLYNRNKLEYMSSMIRRLEDNISENTNTLNTYITCDYSTIVSTYFSDSLKHKDEILSCTRGELHLKFSSLYGYSTLWISAMNADQMASTNYSYSISTYNGDINFMQNISANYANISSIYRSSLQSFKFWEQHLSTANDVVKFLRLQQEEINATSLFNSTSMLKNQIEDIINFLSQGVNVDSYLTSLRSIFTGIQTGGASMQDIQIMYSTIQILYSTHNARAISATEERVNANLLASIEEIYSAEYSRILDATNQDIIIAEDNYNANVLSTFYLNRQISSQQMYLSTYIATSSINALQISSLYSSKYSLYQSMIEQLLMEYGSTQQLLYKYRDLAFRSTILMDTALNRIKQISMHLEELGYTISYQQTGGEVFETDPIIVDIPRISYLIDYQKPSLIKNIIEEVCSLKNNMYHIQSSINFLKDEQTNKAFPLKKDAITTLMTDLETYIAKSQISYDINYEVSNYRYTNYLTTLYGFSTLLTTNLLENRDEITNLEYIKAGYNPFPVTRVSTHNTVNITYQVSTLSSYSNNIRNYRKSLQSFIDYTKAGKRSIDYYLSIKNNFETQEYFRLQQGVVNPNRMSSYDFEQLKNAYDISIQNINRNIAYRSTIYSIFVERTENIKASLRDSILESLKNDKNPIFAGPMYSITSSLQMHFITVPSRFIVPSNGLPTTTLLDCQNTAPIISDFEVTTLAGSGDYTWNRPTSVAVDSNGNVIVTDSINNRIYKVTSDGVVTTLAGSGSGAFADGVGAGASFKYPSGVAVDSSGNIIVADTGSHRIRKISLPTGKTSWNDVQITTSDSNSGGVVTTLAGSGSGGFADGTGAGASFRSPAGVAVDSSGNVFVADAGNNRIRKVTPGGVVTTLAGGGSGTFADGVGAGASFVVPTGVAVDSSGNVIVADSPNNRIRKISLPTGKTSWNDVQITTSDSNSGGVVTTLAGSGSGGFADGVGAGASFYAPYSVAVDSNNNIIVADTVNNRIRRVTPGGVVTTLAGNESGGFADGIGAGALFNNPTGVAVDSSGNVIVADRDNHRIRKVTLLLPTATLATTTYPVQPTTTTNTVTHGIQGRYIHISKADGNFNILQICVIDSRGKNVAFEKSVNVINAPAIQGLSAIVENAQSSFRYTVPPSLISLKIQIDLATVYDITSIKYTKAEGSQYDSRGLTFDIINTQNVAIASRQLTANTATEYIDFRTDPNATMFINPSRTGACGYFGRYLRISRETMGNLKISQIAVVSLGGVNVALNSPVTYYSNGSVQNTTTILTNGMYYARPEGSSAVYTIRDVADYIQIDLGSEVEVVAVHVYALSGNEGTTASLYTDDNFLAYTQRLTSNNVKGVFDFRNTNSTSVTHCSTKLLWPPYYSVAGTICRYVRLSKGTGQLGFTKVKIVDKTGKDVALFKNVVVSSEAFPNSRYYGVSDYLGPQPSSLSYCSALNDLTPSYHIDLEKTYEICSVTVYRCSNGVPLSDNMCIEFFGNNPNILLYSTFTGQSVTGSTEAIFYDMRYDPNDEGSNYPIDIISSIYTYGRFGTLAKSVEVPANTASLQITEGTGQNLFEEATVTETSTKKIITFENLREVNSVIIPGAPIGTRITLRDCDGNIINNKGVYNFSTATAVYRLADFRNPGISLLSSYAPMTPLMLTPLSNDMSSLYDYTNGVSTKYVKVTPPPGGKLYISQILVIDSRGINVAFEKDTFTTDLANITNTAKAVDGEYEQSLNSAIPSMISYDNYVCKSETKSFITTTVDKYWIVDLGKEYSVNSIIFVAAEGRSKDSHNVIIELFNAQLNRVGVNLISKYVSIFGVDILDFRRSRTISALNDGGYLEVRPRKITAGCTGCGIMTQYVRLEGVNIKLSQIIVMDPNGVNIALFMPTYSPKNRAYSYKVTDGKYYRKLEETPSGVETEAFIVNSLESTYVEVNFGTEYEVVKVFLIPTLETPIITGLKIKLYNQYRDVIALLDPSIQNSDYSNVPISLTGVNNIIFPSATNIIGVSILRKYSEFLTQAGQMSENVATGATIIPLGFSCPPGQVSPATTSCANVPLLTVPRFNPGPNGGIPCRYIRVFNVSQYVQISQIMAYGADGTNYAYQKGAQSESIFPGTYPAKVTDGLGGYFHNARTWADSYRSSGKRYDFIEIDLTGSASAQSPEIVGIRCIFSSNNQEQNVGTRIILFNENRVSLAQYVVGNIINPYNSGKYEFQETLIDYRIQPVSVPINKIIMPKIFSLGSRIGTPNGIVEIGTELYVADTLGNKIVKNGGVWSSDSSISYPAGLANDMTALYVASYGRNKILKIPITGSPTVTQLCAVIKPYGLCTNGNILYVTAYQASPSSYYTVEITTGNILSTVSLPNVNFPNSIVHLTMPDQLTPFLLICSANDKCVYKVEIGATPTKYIATPGTTAAIQINMIAPSAMTYDSNSYTLFISDYVQCTVYYVKLITGETGVLAGNGIGGYGGDGGQGVLANLDGPMNITYSAISGNLYISDYNNKVVRYLQLYSQPAMGIASTTTSPNWVDSDDASWTTTTLSAAGVTTSPLSRLQYNLEPAYPLTLSHIVTPDKISLEMGVPGITAFYVSNNIIYHAVGGNLYSNNIHVGTISGNITCITINRGVFYVYDSVNKCIWNQTDKDKGFTRYIGDLATYPFTFQTPVCIAFDNNNRLYISDSGLKKIIRLSNRNTLETYVGGENAVYSTNMYSSAFALSEPRGFVFDSRNNLILIDGETVYKVLSANGMIQPICNYTGGLTTYVDQIIRESVLPLPSAFPYKIRRPYGITIDNADTLYITSSGGQQILKLTPALYDINSSTYHLDIVAGFGSVVKGLEIPTRFDVPVGSVGRMDGWWIGGTGDITHVVLDDANNNIVFLGRGADGNIGVIDLKGKAAYYSGGYGFNGFNLTKWYANDSMFIQVGRNFIYKPIDSGIFMTGEVKVIGSVGHDATRLWFLAINNGITQYVAYNLVSNATESSYYSNTSTLRYAFSNMIQASYTVPVNSYTTYYNTVRNTVMATYADSVDSLAKYASLNAPSHIYYQSSGIYFLDGATFNIRKITPAVTSSVPYTDIVPYGNMNIVANYSKGVFNDMVENDYVNTNRATAVAIDSSGNIYVANTNDHTILMVTPLGVISVLAGNGTAGWADGTGAAAKFNEPQGLALGINETILYVADTANNRIRAITISTGVTTTLAGNGTAGWADDTGAAAKFNEPQGLALGINGTILYVADTANNRIRAITISTGVTTTLAGNGAAGWADNTGTAAKFNEPQGLALGINGTILYVADTANNRIRAITISTGTTTTLAGAEAGYFRDGIGTAALFKSPRGIVVASNGTLYVADAENNRIRQITSEGVTITLAGNGNPGFKDSTGENAIFNTPGGLAIHPLGSIYVADTGNNNIRIVNVGGVVTTLPEYNIGFNALAGKFRATSICVDSANNLYFPNSLTRKICKISSDGNFTVLSATLNTVGMVIYKDTTLYITNGTQINSMSIADGSLGTPITLAGCSCIAISPVGYMYVSASTSVVVYNLKAGNSIVRTMQISRPGTYVVSSIDCLCVDLDCNLYVGITGGTEFRIFKYDSEGNLQAATASLGSKVTGLAFSKGSLYYLRNYSIYQTNGTATGISNIFNSTLATGIPVIGKGIQGQVCDAAYGNTTTLNAPVAITIDINGAMYIVDTAVKSPTTLALETTSIIIKSTSYIRLQSGLLYNIAGTNAPGNIIPNLSAHLANFSSIQGVCYDSVGNMYVADSALNTVSKIDLTGKLTTFAGEINTVGSYTGDGEVAATARLRGPTDIKMSKSDVLYIADTGNNAIRRVKLVGGSNYKIETFISNVTSPTALAIDYYENIYVVTGASNISVISPLTGVLTNVVNAGFNVNALAVNTMNQLFYTGNACINRVNGTPISGFIEPTGIVIDEDNTIYVSDVVANKVFSILGGTNTAIIGNGLQETPVSITEGLAENIYGNGAPPLFRAFSAPGALSIKPSSGGLLVAQPTKLSLLSRTTTNLICGTQANSFTIRNGGEFPIFLSQVVALDTTGTNVLLKSDAQSYFDGFYGCKSNEKAYRIERNNALEITLPTNITITCILLYFGVSYKTGWNDATLEFGNSYTRYIEGVTDTPESQYALFDYRTRTPACIPFINYVNKYKLQTTASHTTETYRVQYARYIRIKSLTTQMTVRNIYAIHGETGKDLLFRKVPYLNADIKRICQSYDITNIANATTTGVLQIFPNSNEHGITNFWIEYDLGDEYPVEQIIINNFSVSGKYSVSLYTSNRAEISFPNLLDSQIDTIQMDSGLTIRPEATSQEIQNRSEFTITDTALTTTTAAPTTPTGLVSHKMLRLKNLAKQEIDRVGITYNQYKYTPPSPSLYLAYSFTPVVGTQGVRYIRLSGQIQLSQIIVFDSNGINVSYGKTATSSVGNSNVNLPMSGRDEAAFSASLNSWWELDLAQEHDLIQVVCINKTSTANNATIELMNAFREQQGSTLNLTGTAQYTSFDLRSTVKSVVLPVSDLNSAWNMYTPDGSLQRIVRGRYVRIENASPGSPFFPTVTGIYDIYGKNLMVARPVSDSSPSTNYGAWWEVDLGQEYSIKNILYAGRTVAAAIYNRMRAEIWRNFISGPIASPFPLQIDPATTAGTAMRFIRLVGTCTINHVAAIDVNGIDVAVWKPVRIVSGATATFNAFNGLYASAISITSTGNNRLEIDLGRNISISSIKIYLSSGSATCTAYNSLGVLVTLASGFSTTVDTIPTTLQNYTLTGFKTRYIGITTAAVNATVNNIVVLDTLGRNIIPSSAKGTNENIVSRFVNSFNSANTITLPTLYTELDLGQEHSITSVIVYYNLGSFTGLSTIAVKLMDAYYKTLVSSSSVTKSVPADYGKIRFNLGQPWNNTDNLLITSSENTVIMNIQDSVTRSLLDIATDSFGNIYVLFKIDTNKHWFTSSLRKINRDGTYVEYTLSSLYGNFFRVSYDSIVIQGDSMYLFGRAIKTEEDLTKFSLSSIFYVACKLSIPISSAGLQGTLSTLISNNRYAGSYNFIPHIEGETMPSICKIIRPIIDNRGYVYFISRRGDAENSQDPYLTHSRKLYQYNLTSNTKTEISNNFFGNVIAFDKDNNLYYTKIVINNECSHENTIFKREKLNNGDGFKNEETFVSFESAIVGMAFDSNNILYVADTYSKRIRVVTPTGNVETIIETGDISLLGSLIVDSSKNIYYITGKQCKKLRITSSYNLPFLAPVEDNVGYVDMPPACTNTAEIFDFSLPSEPAYTIGNITNTTFQITQISADNATGFQYSLNNGALITLGAVPVTITSAAQSYNTLVLYSVNSIGKSQVNTYVQLAPPAPAITLGTTTPTGFSITYTPVLSPGSGSTYNTEYRYIVNGFNTKPTSISGTNPITATFIGYTAGNAPSINISAYYKRGGDTVFSTSSNTLQVQLAPPAPIPTLVADSTTDTGFQISWAPVTGPSLSEYTLSYLCKINGTAAPSGQVSIDTTVTPHKATFTGQAASTNMNVSVVAQYVGTGLPMLQTESTSLNVQTLQNAPIINAYSYPGITDTSLEGINFDYNFGNHQNRVNIFANYNVFYQYYLTYSDSTPAYTSGEISNIGSPIDIFNILANHFVNIQVRSILKSKTSTITLTSPYSNTLSFQLNPPAPTGLAITGTTTTTGFSISWTAVNPPTGSPTTTAYQYRINGTLISSGVTTTSTGSTITATFTGQPVGAYFSVSVAAAFTYDGRTMISVPISIWVQLAPGAPTLTLTTGSRTTTGFSMQWGGASVPSGSPYSAAYKWTLSNGLTGTTAATTAEFRGLPFNTIVTATVQAIYSLGTTMMNSANSNTLSVTLTPVTTDLVTILGVPTSTSFTVQFYTISSYSIFEYSYSTYGGTSYITIPIYTYNPTTKMGTATVTGQTAGSTINFLFRFRYLSFGSFNFTYNAFNITLGSAAPTVSLVSRTSTSFVVSLPTPTATISYTFKIGAQTLIPTASAGATGRNNYTFSDILPAGAYITLLTTQNTLNASGVIVVMSDETSLAIQLLPPAPTNLRLHGQQSQGFQILWTAVSVPPAGSSYTVSYRWTLSNGQTGSSTTNSATITPTTFNTAITVTLVTIYTNGATTLTSAASTALQVQNVPPTPSGLAITGSPSSTEFSASWTAILAPGVSGYTTSYIWTLTSTTGTVTTGTVTANTATITGLIASGFYTLSLVAIYDNTSSSLTSDIATINIQLAPVAPTGLALVTNSLTSTGFGVSWTPVSAHTTGSYITVYIWTINLDGQPTPAIDSSYITPIVASVTEFIDAAAAILPELTAAAVAAAEAARVANERAYESSVISNMLAQRYHNDPSNADISTAYSIAHAEMNAAANAAGYANLFAAWTEGRRLRAYGGAQYWADRGSNYGTSPPATFTGLTPGSKQNVNVYTLFIKTTDFSVLTSSPSTISVTLPAINPPLAPTGLALFGTPTLTTFTVSWNKVADPRYPYFTEYVFQANGNTIQEVSIRPFTAEFQGRISGTTLTVTSIISGAISIGMVIDTETGGAITAQVTAELEGTTGGTGQYTVALSQTVDGTTITAETTIGKATFTAGASSYISAFSMYANYIHKNTTTGIIDVIVSSNSSSPISVHLAPPPPSFLALLGTPTDSQFSVVWNSVIDPVRESGYSLSYEFKRDGQSINSISLNYIGNLGPIQLSSVSSVSANVLIGTIGIYNNNYYISAVNPNRVWASLTNTYTVYNNYTVYNVGNVVKYNNFVYAMKEHVGSVGYSPINSPFWARIGVFSDQTTWIMMLGAQHEATFNINANNFVQFFIKNFNVYAKYTAGASVVISTPSNPISIHPSPPSPSISTKLLTYEGFSLEWNNIPIPVGSPYSLSYNFSYSGSSHTLEATTLSPSIYSYVTRWNFTVKNLLNGGSILELKITAIYKYGSSNISTESNSLTVTIPPFPIILTNSNDNLSYIITEFELGNYPELGIYRYWKRVKYLFGNFNVFDGGWPTSYDYTSPFVDGVKSINNFLHNPVNFKGLKMEFTEDVEQNWSIYLNTAKYSDQVENGTDSSGNQQTYWKNYKKTVRINAKNASPSTVSRDIYFCYPPKYAYMIILGPGLGVNPISNTYGESVCTLLKIYTVECKFGYNYRLLARDTYGSNTHKTLKQLIESSVITDSNSVQWKYVGAVTTKKTNGIWFGNNTTIFSIDNDIPNVNIPSNVAKRECTIELTNVQISNENNVPSVRASVTLRDIILCQERWEGGTSNHVSSYTFSAILGNLYDINNRAFFVKF</sequence>
<dbReference type="PROSITE" id="PS51125">
    <property type="entry name" value="NHL"/>
    <property type="match status" value="8"/>
</dbReference>
<dbReference type="InterPro" id="IPR036116">
    <property type="entry name" value="FN3_sf"/>
</dbReference>
<dbReference type="SUPFAM" id="SSF63825">
    <property type="entry name" value="YWTD domain"/>
    <property type="match status" value="1"/>
</dbReference>
<dbReference type="PANTHER" id="PTHR46388">
    <property type="entry name" value="NHL REPEAT-CONTAINING PROTEIN 2"/>
    <property type="match status" value="1"/>
</dbReference>
<dbReference type="Gene3D" id="2.60.120.260">
    <property type="entry name" value="Galactose-binding domain-like"/>
    <property type="match status" value="1"/>
</dbReference>
<reference evidence="3" key="1">
    <citation type="journal article" date="2020" name="Nature">
        <title>Giant virus diversity and host interactions through global metagenomics.</title>
        <authorList>
            <person name="Schulz F."/>
            <person name="Roux S."/>
            <person name="Paez-Espino D."/>
            <person name="Jungbluth S."/>
            <person name="Walsh D.A."/>
            <person name="Denef V.J."/>
            <person name="McMahon K.D."/>
            <person name="Konstantinidis K.T."/>
            <person name="Eloe-Fadrosh E.A."/>
            <person name="Kyrpides N.C."/>
            <person name="Woyke T."/>
        </authorList>
    </citation>
    <scope>NUCLEOTIDE SEQUENCE</scope>
    <source>
        <strain evidence="3">GVMAG-S-1101172-89</strain>
    </source>
</reference>